<keyword evidence="3" id="KW-1185">Reference proteome</keyword>
<reference evidence="4" key="1">
    <citation type="submission" date="2025-08" db="UniProtKB">
        <authorList>
            <consortium name="RefSeq"/>
        </authorList>
    </citation>
    <scope>IDENTIFICATION</scope>
</reference>
<dbReference type="SUPFAM" id="SSF81296">
    <property type="entry name" value="E set domains"/>
    <property type="match status" value="1"/>
</dbReference>
<evidence type="ECO:0000313" key="3">
    <source>
        <dbReference type="Proteomes" id="UP000515159"/>
    </source>
</evidence>
<dbReference type="InParanoid" id="A0A6P8NSE9"/>
<dbReference type="Pfam" id="PF06312">
    <property type="entry name" value="Neurexophilin"/>
    <property type="match status" value="1"/>
</dbReference>
<dbReference type="InterPro" id="IPR014756">
    <property type="entry name" value="Ig_E-set"/>
</dbReference>
<feature type="domain" description="NXPE C-terminal" evidence="2">
    <location>
        <begin position="319"/>
        <end position="539"/>
    </location>
</feature>
<evidence type="ECO:0000259" key="2">
    <source>
        <dbReference type="Pfam" id="PF24536"/>
    </source>
</evidence>
<dbReference type="PANTHER" id="PTHR16165:SF23">
    <property type="entry name" value="NEUREXOPHILIN AND PC-ESTERASE DOMAIN FAMILY, MEMBER 5"/>
    <property type="match status" value="1"/>
</dbReference>
<evidence type="ECO:0000313" key="4">
    <source>
        <dbReference type="RefSeq" id="XP_033779247.1"/>
    </source>
</evidence>
<dbReference type="InterPro" id="IPR026845">
    <property type="entry name" value="NXPH/NXPE"/>
</dbReference>
<dbReference type="Pfam" id="PF24536">
    <property type="entry name" value="NXPE4_C"/>
    <property type="match status" value="1"/>
</dbReference>
<organism evidence="3 4">
    <name type="scientific">Geotrypetes seraphini</name>
    <name type="common">Gaboon caecilian</name>
    <name type="synonym">Caecilia seraphini</name>
    <dbReference type="NCBI Taxonomy" id="260995"/>
    <lineage>
        <taxon>Eukaryota</taxon>
        <taxon>Metazoa</taxon>
        <taxon>Chordata</taxon>
        <taxon>Craniata</taxon>
        <taxon>Vertebrata</taxon>
        <taxon>Euteleostomi</taxon>
        <taxon>Amphibia</taxon>
        <taxon>Gymnophiona</taxon>
        <taxon>Geotrypetes</taxon>
    </lineage>
</organism>
<protein>
    <submittedName>
        <fullName evidence="4">NXPE family member 3-like</fullName>
    </submittedName>
</protein>
<name>A0A6P8NSE9_GEOSA</name>
<dbReference type="KEGG" id="gsh:117349765"/>
<dbReference type="InterPro" id="IPR013783">
    <property type="entry name" value="Ig-like_fold"/>
</dbReference>
<dbReference type="PANTHER" id="PTHR16165">
    <property type="entry name" value="NXPE FAMILY MEMBER"/>
    <property type="match status" value="1"/>
</dbReference>
<dbReference type="Gene3D" id="2.60.40.10">
    <property type="entry name" value="Immunoglobulins"/>
    <property type="match status" value="1"/>
</dbReference>
<proteinExistence type="inferred from homology"/>
<gene>
    <name evidence="4" type="primary">LOC117349765</name>
</gene>
<dbReference type="RefSeq" id="XP_033779247.1">
    <property type="nucleotide sequence ID" value="XM_033923356.1"/>
</dbReference>
<comment type="similarity">
    <text evidence="1">Belongs to the NXPE family.</text>
</comment>
<dbReference type="AlphaFoldDB" id="A0A6P8NSE9"/>
<dbReference type="OrthoDB" id="5950832at2759"/>
<dbReference type="GeneID" id="117349765"/>
<accession>A0A6P8NSE9</accession>
<sequence>MRLTARKGCLGSTLLLTFCFLAGIFSRFLMIEWKLILRFHPRINTGKQVPFTTRPPATTTAWEDSEEVKMLKELIAWPDSQGTPSFNLSTSPQNCDYRILNPRANYSVGETLELLVTTRDYLNRSKSYGGDYFQAKLHSPKLKAGVTGFVKDHKNGTYTVIFLLLWPGDLEISVHLVYTIEAIQILKTFRKTRPDKIYFQGSFQENGKEEITECNIYKLNGVLCEFIDPGTREKWYCVKPEKLPCSSWVYYQQGGARTVTSKEDDVFLDGKLIDQEVPRRIPAIHVLAGNSSQNEPLLPLCTPGLPMPDPSGFYYNDTWISRVCSSRTFPTPSNVTKCLSGKVVYMFGDSTLRQWWEYLEKFVPSLKTIDLHVPHEMGPILATDAENNYLIQWRGHGKPLRMTKIRVADLHYMANDINGIGGGPQVVIVFNIWAHFTYLPVDMYIQRVQSIRRAVVDLLYRSPQTTVIIKSANTGYKYLDVNDWISLQLDIILRRMFSGIPVAIVDAWQMTSCHYFPKIIHPWKKIIQNEVDILLSFICPS</sequence>
<dbReference type="InterPro" id="IPR057106">
    <property type="entry name" value="NXPE4_C"/>
</dbReference>
<evidence type="ECO:0000256" key="1">
    <source>
        <dbReference type="ARBA" id="ARBA00005431"/>
    </source>
</evidence>
<dbReference type="Proteomes" id="UP000515159">
    <property type="component" value="Chromosome 16"/>
</dbReference>